<sequence>MVRNIMAKEFSRTRRIAQQLQQELAQVVQRDMKDPRVGFVTVNDVDVSRDLSYAKVFVTFFEEDKDVVQEKLNALISAAPYIRTLVAGRMKLRVMPELRFIYDSSLVEGMRMSNLVSQVINQDKAKQQQFGSEDASVEDEVQADDIADDADETEGKD</sequence>
<comment type="caution">
    <text evidence="4">The sequence shown here is derived from an EMBL/GenBank/DDBJ whole genome shotgun (WGS) entry which is preliminary data.</text>
</comment>
<dbReference type="PANTHER" id="PTHR33515:SF1">
    <property type="entry name" value="RIBOSOME-BINDING FACTOR A, CHLOROPLASTIC-RELATED"/>
    <property type="match status" value="1"/>
</dbReference>
<comment type="similarity">
    <text evidence="2">Belongs to the RbfA family.</text>
</comment>
<dbReference type="EMBL" id="BSUY01000001">
    <property type="protein sequence ID" value="GMA81097.1"/>
    <property type="molecule type" value="Genomic_DNA"/>
</dbReference>
<keyword evidence="1 2" id="KW-0690">Ribosome biogenesis</keyword>
<evidence type="ECO:0000313" key="5">
    <source>
        <dbReference type="Proteomes" id="UP001157046"/>
    </source>
</evidence>
<dbReference type="InterPro" id="IPR000238">
    <property type="entry name" value="RbfA"/>
</dbReference>
<reference evidence="5" key="1">
    <citation type="journal article" date="2019" name="Int. J. Syst. Evol. Microbiol.">
        <title>The Global Catalogue of Microorganisms (GCM) 10K type strain sequencing project: providing services to taxonomists for standard genome sequencing and annotation.</title>
        <authorList>
            <consortium name="The Broad Institute Genomics Platform"/>
            <consortium name="The Broad Institute Genome Sequencing Center for Infectious Disease"/>
            <person name="Wu L."/>
            <person name="Ma J."/>
        </authorList>
    </citation>
    <scope>NUCLEOTIDE SEQUENCE [LARGE SCALE GENOMIC DNA]</scope>
    <source>
        <strain evidence="5">NBRC 102030</strain>
    </source>
</reference>
<name>A0ABQ6J054_9GAMM</name>
<feature type="region of interest" description="Disordered" evidence="3">
    <location>
        <begin position="126"/>
        <end position="157"/>
    </location>
</feature>
<keyword evidence="5" id="KW-1185">Reference proteome</keyword>
<feature type="compositionally biased region" description="Acidic residues" evidence="3">
    <location>
        <begin position="135"/>
        <end position="157"/>
    </location>
</feature>
<organism evidence="4 5">
    <name type="scientific">Shewanella glacialipiscicola</name>
    <dbReference type="NCBI Taxonomy" id="614069"/>
    <lineage>
        <taxon>Bacteria</taxon>
        <taxon>Pseudomonadati</taxon>
        <taxon>Pseudomonadota</taxon>
        <taxon>Gammaproteobacteria</taxon>
        <taxon>Alteromonadales</taxon>
        <taxon>Shewanellaceae</taxon>
        <taxon>Shewanella</taxon>
    </lineage>
</organism>
<dbReference type="PROSITE" id="PS01319">
    <property type="entry name" value="RBFA"/>
    <property type="match status" value="1"/>
</dbReference>
<evidence type="ECO:0000313" key="4">
    <source>
        <dbReference type="EMBL" id="GMA81097.1"/>
    </source>
</evidence>
<comment type="subunit">
    <text evidence="2">Monomer. Binds 30S ribosomal subunits, but not 50S ribosomal subunits or 70S ribosomes.</text>
</comment>
<accession>A0ABQ6J054</accession>
<dbReference type="Proteomes" id="UP001157046">
    <property type="component" value="Unassembled WGS sequence"/>
</dbReference>
<dbReference type="Pfam" id="PF02033">
    <property type="entry name" value="RBFA"/>
    <property type="match status" value="1"/>
</dbReference>
<dbReference type="InterPro" id="IPR023799">
    <property type="entry name" value="RbfA_dom_sf"/>
</dbReference>
<comment type="function">
    <text evidence="2">One of several proteins that assist in the late maturation steps of the functional core of the 30S ribosomal subunit. Associates with free 30S ribosomal subunits (but not with 30S subunits that are part of 70S ribosomes or polysomes). Required for efficient processing of 16S rRNA. May interact with the 5'-terminal helix region of 16S rRNA.</text>
</comment>
<dbReference type="Gene3D" id="3.30.300.20">
    <property type="match status" value="1"/>
</dbReference>
<gene>
    <name evidence="2 4" type="primary">rbfA</name>
    <name evidence="4" type="ORF">GCM10025855_06300</name>
</gene>
<dbReference type="HAMAP" id="MF_00003">
    <property type="entry name" value="RbfA"/>
    <property type="match status" value="1"/>
</dbReference>
<evidence type="ECO:0000256" key="3">
    <source>
        <dbReference type="SAM" id="MobiDB-lite"/>
    </source>
</evidence>
<proteinExistence type="inferred from homology"/>
<dbReference type="SUPFAM" id="SSF89919">
    <property type="entry name" value="Ribosome-binding factor A, RbfA"/>
    <property type="match status" value="1"/>
</dbReference>
<keyword evidence="2" id="KW-0963">Cytoplasm</keyword>
<protein>
    <recommendedName>
        <fullName evidence="2">Ribosome-binding factor A</fullName>
    </recommendedName>
</protein>
<dbReference type="InterPro" id="IPR015946">
    <property type="entry name" value="KH_dom-like_a/b"/>
</dbReference>
<dbReference type="InterPro" id="IPR020053">
    <property type="entry name" value="Ribosome-bd_factorA_CS"/>
</dbReference>
<dbReference type="PANTHER" id="PTHR33515">
    <property type="entry name" value="RIBOSOME-BINDING FACTOR A, CHLOROPLASTIC-RELATED"/>
    <property type="match status" value="1"/>
</dbReference>
<comment type="subcellular location">
    <subcellularLocation>
        <location evidence="2">Cytoplasm</location>
    </subcellularLocation>
</comment>
<evidence type="ECO:0000256" key="1">
    <source>
        <dbReference type="ARBA" id="ARBA00022517"/>
    </source>
</evidence>
<evidence type="ECO:0000256" key="2">
    <source>
        <dbReference type="HAMAP-Rule" id="MF_00003"/>
    </source>
</evidence>
<dbReference type="NCBIfam" id="TIGR00082">
    <property type="entry name" value="rbfA"/>
    <property type="match status" value="1"/>
</dbReference>